<organism evidence="1 2">
    <name type="scientific">Streptomyces griseoaurantiacus</name>
    <dbReference type="NCBI Taxonomy" id="68213"/>
    <lineage>
        <taxon>Bacteria</taxon>
        <taxon>Bacillati</taxon>
        <taxon>Actinomycetota</taxon>
        <taxon>Actinomycetes</taxon>
        <taxon>Kitasatosporales</taxon>
        <taxon>Streptomycetaceae</taxon>
        <taxon>Streptomyces</taxon>
        <taxon>Streptomyces aurantiacus group</taxon>
    </lineage>
</organism>
<dbReference type="Proteomes" id="UP000587608">
    <property type="component" value="Unassembled WGS sequence"/>
</dbReference>
<accession>A0A7W2HUK1</accession>
<comment type="caution">
    <text evidence="1">The sequence shown here is derived from an EMBL/GenBank/DDBJ whole genome shotgun (WGS) entry which is preliminary data.</text>
</comment>
<reference evidence="1 2" key="1">
    <citation type="submission" date="2020-07" db="EMBL/GenBank/DDBJ databases">
        <title>Differential regulation of undecylprodigiosin biosynthesis in the yeast-scavenging Streptomyces strain MBK6.</title>
        <authorList>
            <person name="Baral B."/>
            <person name="Siitonen V."/>
            <person name="Laughlin M."/>
            <person name="Yamada K."/>
            <person name="Ilomaeki M."/>
            <person name="Metsae-Ketelae M."/>
            <person name="Niemi J."/>
        </authorList>
    </citation>
    <scope>NUCLEOTIDE SEQUENCE [LARGE SCALE GENOMIC DNA]</scope>
    <source>
        <strain evidence="1 2">MBK6</strain>
    </source>
</reference>
<protein>
    <submittedName>
        <fullName evidence="1">Uncharacterized protein</fullName>
    </submittedName>
</protein>
<evidence type="ECO:0000313" key="2">
    <source>
        <dbReference type="Proteomes" id="UP000587608"/>
    </source>
</evidence>
<sequence length="73" mass="7938">MTAETPDEALNRLAADLGNSLHQVAALLGPLWDAADGVRNVLERKGWSPAVAEELAAEYLRLCMKKLFSSLDN</sequence>
<proteinExistence type="predicted"/>
<dbReference type="EMBL" id="JACERG010000010">
    <property type="protein sequence ID" value="MBA5222235.1"/>
    <property type="molecule type" value="Genomic_DNA"/>
</dbReference>
<dbReference type="RefSeq" id="WP_191852824.1">
    <property type="nucleotide sequence ID" value="NZ_JACERG010000010.1"/>
</dbReference>
<evidence type="ECO:0000313" key="1">
    <source>
        <dbReference type="EMBL" id="MBA5222235.1"/>
    </source>
</evidence>
<dbReference type="AlphaFoldDB" id="A0A7W2HUK1"/>
<name>A0A7W2HUK1_9ACTN</name>
<gene>
    <name evidence="1" type="ORF">H1X69_12490</name>
</gene>